<dbReference type="EMBL" id="JN564797">
    <property type="protein sequence ID" value="AEX55176.1"/>
    <property type="molecule type" value="Genomic_DNA"/>
</dbReference>
<evidence type="ECO:0000313" key="2">
    <source>
        <dbReference type="EMBL" id="AEX55176.1"/>
    </source>
</evidence>
<organism evidence="2">
    <name type="scientific">Streptococcus salivarius</name>
    <dbReference type="NCBI Taxonomy" id="1304"/>
    <lineage>
        <taxon>Bacteria</taxon>
        <taxon>Bacillati</taxon>
        <taxon>Bacillota</taxon>
        <taxon>Bacilli</taxon>
        <taxon>Lactobacillales</taxon>
        <taxon>Streptococcaceae</taxon>
        <taxon>Streptococcus</taxon>
    </lineage>
</organism>
<dbReference type="AlphaFoldDB" id="H2D771"/>
<accession>H2D771</accession>
<proteinExistence type="predicted"/>
<reference evidence="2" key="1">
    <citation type="journal article" date="2012" name="Appl. Environ. Microbiol.">
        <title>Salivaricin D, a Novel Intrinsically Trypsin-Resistant Lantibiotic from Streptococcus salivarius 5M6c Isolated from a Healthy Infant.</title>
        <authorList>
            <person name="Birri D.J."/>
            <person name="Brede D.A."/>
            <person name="Nes I.F."/>
        </authorList>
    </citation>
    <scope>NUCLEOTIDE SEQUENCE</scope>
    <source>
        <strain evidence="2">5M6c</strain>
    </source>
</reference>
<sequence>MAKKKPKTIEELRQEFDEKREEQNRLKQEQKEIAAQINALEKEEERSDFETIGRLYYEMRKRDNNELDRKELLSSMNQKVHGNEGSRNQ</sequence>
<feature type="region of interest" description="Disordered" evidence="1">
    <location>
        <begin position="1"/>
        <end position="27"/>
    </location>
</feature>
<feature type="compositionally biased region" description="Basic and acidic residues" evidence="1">
    <location>
        <begin position="7"/>
        <end position="27"/>
    </location>
</feature>
<name>H2D771_STRSL</name>
<evidence type="ECO:0000256" key="1">
    <source>
        <dbReference type="SAM" id="MobiDB-lite"/>
    </source>
</evidence>
<protein>
    <submittedName>
        <fullName evidence="2">Uncharacterized protein</fullName>
    </submittedName>
</protein>